<dbReference type="AlphaFoldDB" id="A0A7S2XH80"/>
<dbReference type="Pfam" id="PF02514">
    <property type="entry name" value="CobN-Mg_chel"/>
    <property type="match status" value="1"/>
</dbReference>
<dbReference type="EMBL" id="HBHP01027488">
    <property type="protein sequence ID" value="CAD9773027.1"/>
    <property type="molecule type" value="Transcribed_RNA"/>
</dbReference>
<gene>
    <name evidence="2" type="ORF">LSP00402_LOCUS17018</name>
</gene>
<evidence type="ECO:0000259" key="1">
    <source>
        <dbReference type="Pfam" id="PF02514"/>
    </source>
</evidence>
<evidence type="ECO:0000313" key="2">
    <source>
        <dbReference type="EMBL" id="CAD9773027.1"/>
    </source>
</evidence>
<organism evidence="2">
    <name type="scientific">Lotharella oceanica</name>
    <dbReference type="NCBI Taxonomy" id="641309"/>
    <lineage>
        <taxon>Eukaryota</taxon>
        <taxon>Sar</taxon>
        <taxon>Rhizaria</taxon>
        <taxon>Cercozoa</taxon>
        <taxon>Chlorarachniophyceae</taxon>
        <taxon>Lotharella</taxon>
    </lineage>
</organism>
<sequence length="180" mass="19423">MDSALALLDGGYVEPGVGGDLIRDGAGVLPTGRNIHSLDPYRMPSPAAWERAKSIAAQILDQHLQSTGEFPETVAVTMWGLDAIKTRGESVGVALALVGAEPVKEATGRIVKYQLMPLEKLGRPRVDVVCSMSGIFRDSFANVVDLLDDLFEQASLANEPMEMNYIKKHTQDLQEEGSIG</sequence>
<dbReference type="InterPro" id="IPR003672">
    <property type="entry name" value="CobN/Mg_chltase"/>
</dbReference>
<dbReference type="PANTHER" id="PTHR44119:SF1">
    <property type="entry name" value="MAGNESIUM-CHELATASE SUBUNIT CHLH, CHLOROPLASTIC"/>
    <property type="match status" value="1"/>
</dbReference>
<name>A0A7S2XH80_9EUKA</name>
<accession>A0A7S2XH80</accession>
<protein>
    <recommendedName>
        <fullName evidence="1">CobN/magnesium chelatase domain-containing protein</fullName>
    </recommendedName>
</protein>
<reference evidence="2" key="1">
    <citation type="submission" date="2021-01" db="EMBL/GenBank/DDBJ databases">
        <authorList>
            <person name="Corre E."/>
            <person name="Pelletier E."/>
            <person name="Niang G."/>
            <person name="Scheremetjew M."/>
            <person name="Finn R."/>
            <person name="Kale V."/>
            <person name="Holt S."/>
            <person name="Cochrane G."/>
            <person name="Meng A."/>
            <person name="Brown T."/>
            <person name="Cohen L."/>
        </authorList>
    </citation>
    <scope>NUCLEOTIDE SEQUENCE</scope>
    <source>
        <strain evidence="2">CCMP622</strain>
    </source>
</reference>
<feature type="domain" description="CobN/magnesium chelatase" evidence="1">
    <location>
        <begin position="1"/>
        <end position="176"/>
    </location>
</feature>
<dbReference type="PANTHER" id="PTHR44119">
    <property type="entry name" value="MAGNESIUM-CHELATASE SUBUNIT CHLH, CHLOROPLASTIC"/>
    <property type="match status" value="1"/>
</dbReference>
<proteinExistence type="predicted"/>